<evidence type="ECO:0000313" key="2">
    <source>
        <dbReference type="Proteomes" id="UP000749559"/>
    </source>
</evidence>
<sequence>MKVCSTGRCPCIKNGKMCSLKCKCNKTEKCENKNTNSTMYGTNKSIGNQLKKTKENQTKGKRTIFSKSKFTYSSSGTFMRLQGETMPSGKCDLFNLLVIY</sequence>
<keyword evidence="2" id="KW-1185">Reference proteome</keyword>
<name>A0A8S4PBM4_OWEFU</name>
<feature type="non-terminal residue" evidence="1">
    <location>
        <position position="100"/>
    </location>
</feature>
<comment type="caution">
    <text evidence="1">The sequence shown here is derived from an EMBL/GenBank/DDBJ whole genome shotgun (WGS) entry which is preliminary data.</text>
</comment>
<proteinExistence type="predicted"/>
<organism evidence="1 2">
    <name type="scientific">Owenia fusiformis</name>
    <name type="common">Polychaete worm</name>
    <dbReference type="NCBI Taxonomy" id="6347"/>
    <lineage>
        <taxon>Eukaryota</taxon>
        <taxon>Metazoa</taxon>
        <taxon>Spiralia</taxon>
        <taxon>Lophotrochozoa</taxon>
        <taxon>Annelida</taxon>
        <taxon>Polychaeta</taxon>
        <taxon>Sedentaria</taxon>
        <taxon>Canalipalpata</taxon>
        <taxon>Sabellida</taxon>
        <taxon>Oweniida</taxon>
        <taxon>Oweniidae</taxon>
        <taxon>Owenia</taxon>
    </lineage>
</organism>
<reference evidence="1" key="1">
    <citation type="submission" date="2022-03" db="EMBL/GenBank/DDBJ databases">
        <authorList>
            <person name="Martin C."/>
        </authorList>
    </citation>
    <scope>NUCLEOTIDE SEQUENCE</scope>
</reference>
<dbReference type="Proteomes" id="UP000749559">
    <property type="component" value="Unassembled WGS sequence"/>
</dbReference>
<evidence type="ECO:0000313" key="1">
    <source>
        <dbReference type="EMBL" id="CAH1791463.1"/>
    </source>
</evidence>
<dbReference type="AlphaFoldDB" id="A0A8S4PBM4"/>
<dbReference type="EMBL" id="CAIIXF020000008">
    <property type="protein sequence ID" value="CAH1791463.1"/>
    <property type="molecule type" value="Genomic_DNA"/>
</dbReference>
<gene>
    <name evidence="1" type="ORF">OFUS_LOCUS16540</name>
</gene>
<protein>
    <submittedName>
        <fullName evidence="1">Uncharacterized protein</fullName>
    </submittedName>
</protein>
<accession>A0A8S4PBM4</accession>